<reference evidence="1" key="1">
    <citation type="submission" date="2022-02" db="EMBL/GenBank/DDBJ databases">
        <title>Plant Genome Project.</title>
        <authorList>
            <person name="Zhang R.-G."/>
        </authorList>
    </citation>
    <scope>NUCLEOTIDE SEQUENCE</scope>
    <source>
        <strain evidence="1">AT1</strain>
    </source>
</reference>
<dbReference type="Proteomes" id="UP001062846">
    <property type="component" value="Chromosome 10"/>
</dbReference>
<keyword evidence="2" id="KW-1185">Reference proteome</keyword>
<dbReference type="EMBL" id="CM046397">
    <property type="protein sequence ID" value="KAI8534941.1"/>
    <property type="molecule type" value="Genomic_DNA"/>
</dbReference>
<name>A0ACC0M1R7_RHOML</name>
<accession>A0ACC0M1R7</accession>
<gene>
    <name evidence="1" type="ORF">RHMOL_Rhmol10G0135800</name>
</gene>
<comment type="caution">
    <text evidence="1">The sequence shown here is derived from an EMBL/GenBank/DDBJ whole genome shotgun (WGS) entry which is preliminary data.</text>
</comment>
<proteinExistence type="predicted"/>
<evidence type="ECO:0000313" key="2">
    <source>
        <dbReference type="Proteomes" id="UP001062846"/>
    </source>
</evidence>
<sequence>MQSKTDRRVNPSPLGWRQKSDPRNADMIAVVPSRQFSRAQSTCRHAAPAPRHWPCRTPRKSFRIDARAPPTSANRWSRRRPRTNRCHSTISDADLGWNIVG</sequence>
<protein>
    <submittedName>
        <fullName evidence="1">Uncharacterized protein</fullName>
    </submittedName>
</protein>
<evidence type="ECO:0000313" key="1">
    <source>
        <dbReference type="EMBL" id="KAI8534941.1"/>
    </source>
</evidence>
<organism evidence="1 2">
    <name type="scientific">Rhododendron molle</name>
    <name type="common">Chinese azalea</name>
    <name type="synonym">Azalea mollis</name>
    <dbReference type="NCBI Taxonomy" id="49168"/>
    <lineage>
        <taxon>Eukaryota</taxon>
        <taxon>Viridiplantae</taxon>
        <taxon>Streptophyta</taxon>
        <taxon>Embryophyta</taxon>
        <taxon>Tracheophyta</taxon>
        <taxon>Spermatophyta</taxon>
        <taxon>Magnoliopsida</taxon>
        <taxon>eudicotyledons</taxon>
        <taxon>Gunneridae</taxon>
        <taxon>Pentapetalae</taxon>
        <taxon>asterids</taxon>
        <taxon>Ericales</taxon>
        <taxon>Ericaceae</taxon>
        <taxon>Ericoideae</taxon>
        <taxon>Rhodoreae</taxon>
        <taxon>Rhododendron</taxon>
    </lineage>
</organism>